<dbReference type="SUPFAM" id="SSF48403">
    <property type="entry name" value="Ankyrin repeat"/>
    <property type="match status" value="1"/>
</dbReference>
<feature type="repeat" description="ANK" evidence="1">
    <location>
        <begin position="208"/>
        <end position="240"/>
    </location>
</feature>
<sequence length="487" mass="53584">MSKEETRKVVQKWFDALDRGDIETALGYFAEDIEWINFPTVAGVSDLIPWMGTAHGIQEVWEKFSTRDSVINVKHFNLVDLVVEGSIAVGTVHEISTVLATGLDFEILFATWLKVENGKITQGKSYCDLSPIIYAFTDNVPEKLLEAVKANDVSQVETLLIRHRGDANGRDPKTGLTLLMMAACQANLAMVQLLLNAGADVFTADPKTGATALHKACQGGNVEIAGLLLDAGAHLDAITPTVGHTPIMDALWYKWPELVKLLVDRGQNLYFDTHYGFKLDDHITFELNLNHGEEKQKFERIKELIEAEKARHQSEIASQTVMGATNQGDLEAVKQLIASGAEVNTVYPHMNSFTDGHTPLLVAARDGHTDIVRELLAAGAKVQVVDWVFKGSPIHKATYNGNTEILKILIEHPDIDLNVQGALNGYTPLHDALWHGFSECAEILVNAGACLHLKGHNGKTVLDLAREFCGEEAEITRLIRKKLDSAQ</sequence>
<dbReference type="SUPFAM" id="SSF54427">
    <property type="entry name" value="NTF2-like"/>
    <property type="match status" value="1"/>
</dbReference>
<keyword evidence="3" id="KW-0413">Isomerase</keyword>
<feature type="repeat" description="ANK" evidence="1">
    <location>
        <begin position="355"/>
        <end position="387"/>
    </location>
</feature>
<dbReference type="InterPro" id="IPR052391">
    <property type="entry name" value="E3_Ligase-Neurotoxin"/>
</dbReference>
<comment type="caution">
    <text evidence="3">The sequence shown here is derived from an EMBL/GenBank/DDBJ whole genome shotgun (WGS) entry which is preliminary data.</text>
</comment>
<dbReference type="PROSITE" id="PS50297">
    <property type="entry name" value="ANK_REP_REGION"/>
    <property type="match status" value="4"/>
</dbReference>
<gene>
    <name evidence="3" type="ORF">A9P98_01610</name>
</gene>
<accession>A0A853M9I1</accession>
<dbReference type="Pfam" id="PF00023">
    <property type="entry name" value="Ank"/>
    <property type="match status" value="1"/>
</dbReference>
<dbReference type="AlphaFoldDB" id="A0A853M9I1"/>
<proteinExistence type="predicted"/>
<dbReference type="Proteomes" id="UP000093903">
    <property type="component" value="Unassembled WGS sequence"/>
</dbReference>
<feature type="domain" description="SnoaL-like" evidence="2">
    <location>
        <begin position="10"/>
        <end position="122"/>
    </location>
</feature>
<evidence type="ECO:0000259" key="2">
    <source>
        <dbReference type="Pfam" id="PF12680"/>
    </source>
</evidence>
<dbReference type="InterPro" id="IPR002110">
    <property type="entry name" value="Ankyrin_rpt"/>
</dbReference>
<dbReference type="GO" id="GO:0016853">
    <property type="term" value="F:isomerase activity"/>
    <property type="evidence" value="ECO:0007669"/>
    <property type="project" value="UniProtKB-KW"/>
</dbReference>
<dbReference type="PROSITE" id="PS50088">
    <property type="entry name" value="ANK_REPEAT"/>
    <property type="match status" value="4"/>
</dbReference>
<evidence type="ECO:0000256" key="1">
    <source>
        <dbReference type="PROSITE-ProRule" id="PRU00023"/>
    </source>
</evidence>
<organism evidence="3 4">
    <name type="scientific">Cylindrospermopsis raciborskii CS-505</name>
    <dbReference type="NCBI Taxonomy" id="533240"/>
    <lineage>
        <taxon>Bacteria</taxon>
        <taxon>Bacillati</taxon>
        <taxon>Cyanobacteriota</taxon>
        <taxon>Cyanophyceae</taxon>
        <taxon>Nostocales</taxon>
        <taxon>Aphanizomenonaceae</taxon>
        <taxon>Cylindrospermopsis</taxon>
    </lineage>
</organism>
<dbReference type="PANTHER" id="PTHR24133">
    <property type="entry name" value="ANKYRIN DOMAIN-CONTAINING"/>
    <property type="match status" value="1"/>
</dbReference>
<dbReference type="SMART" id="SM00248">
    <property type="entry name" value="ANK"/>
    <property type="match status" value="7"/>
</dbReference>
<dbReference type="Gene3D" id="1.25.40.20">
    <property type="entry name" value="Ankyrin repeat-containing domain"/>
    <property type="match status" value="2"/>
</dbReference>
<dbReference type="InterPro" id="IPR032710">
    <property type="entry name" value="NTF2-like_dom_sf"/>
</dbReference>
<reference evidence="3 4" key="1">
    <citation type="submission" date="2016-05" db="EMBL/GenBank/DDBJ databases">
        <title>First complete genome of the cyanobacterium Cylindrospermopsis raciborskii CS505, containing a circular chromosome and a single extrachromosomal element.</title>
        <authorList>
            <person name="Fuentes J."/>
            <person name="Tamames J."/>
            <person name="Allen E."/>
            <person name="Plominski A."/>
            <person name="Vasquez M."/>
        </authorList>
    </citation>
    <scope>NUCLEOTIDE SEQUENCE [LARGE SCALE GENOMIC DNA]</scope>
    <source>
        <strain evidence="3 4">CS505</strain>
    </source>
</reference>
<name>A0A853M9I1_9CYAN</name>
<dbReference type="PANTHER" id="PTHR24133:SF40">
    <property type="entry name" value="ANKYRIN REPEAT DOMAIN 44"/>
    <property type="match status" value="1"/>
</dbReference>
<dbReference type="EMBL" id="LYXA01000001">
    <property type="protein sequence ID" value="OBU75145.1"/>
    <property type="molecule type" value="Genomic_DNA"/>
</dbReference>
<dbReference type="Pfam" id="PF12796">
    <property type="entry name" value="Ank_2"/>
    <property type="match status" value="2"/>
</dbReference>
<keyword evidence="1" id="KW-0040">ANK repeat</keyword>
<dbReference type="Pfam" id="PF12680">
    <property type="entry name" value="SnoaL_2"/>
    <property type="match status" value="1"/>
</dbReference>
<dbReference type="InterPro" id="IPR037401">
    <property type="entry name" value="SnoaL-like"/>
</dbReference>
<feature type="repeat" description="ANK" evidence="1">
    <location>
        <begin position="424"/>
        <end position="456"/>
    </location>
</feature>
<dbReference type="InterPro" id="IPR036770">
    <property type="entry name" value="Ankyrin_rpt-contain_sf"/>
</dbReference>
<dbReference type="Gene3D" id="3.10.450.50">
    <property type="match status" value="1"/>
</dbReference>
<dbReference type="RefSeq" id="WP_006276167.1">
    <property type="nucleotide sequence ID" value="NZ_ACYA01000008.1"/>
</dbReference>
<dbReference type="PRINTS" id="PR01415">
    <property type="entry name" value="ANKYRIN"/>
</dbReference>
<protein>
    <submittedName>
        <fullName evidence="3">Ketosteroid isomerase</fullName>
    </submittedName>
</protein>
<feature type="repeat" description="ANK" evidence="1">
    <location>
        <begin position="174"/>
        <end position="206"/>
    </location>
</feature>
<evidence type="ECO:0000313" key="3">
    <source>
        <dbReference type="EMBL" id="OBU75145.1"/>
    </source>
</evidence>
<evidence type="ECO:0000313" key="4">
    <source>
        <dbReference type="Proteomes" id="UP000093903"/>
    </source>
</evidence>